<dbReference type="PANTHER" id="PTHR31616">
    <property type="entry name" value="TREHALASE"/>
    <property type="match status" value="1"/>
</dbReference>
<dbReference type="Pfam" id="PF00723">
    <property type="entry name" value="Glyco_hydro_15"/>
    <property type="match status" value="1"/>
</dbReference>
<organism evidence="3">
    <name type="scientific">Solibacter usitatus (strain Ellin6076)</name>
    <dbReference type="NCBI Taxonomy" id="234267"/>
    <lineage>
        <taxon>Bacteria</taxon>
        <taxon>Pseudomonadati</taxon>
        <taxon>Acidobacteriota</taxon>
        <taxon>Terriglobia</taxon>
        <taxon>Bryobacterales</taxon>
        <taxon>Solibacteraceae</taxon>
        <taxon>Candidatus Solibacter</taxon>
    </lineage>
</organism>
<evidence type="ECO:0000259" key="1">
    <source>
        <dbReference type="Pfam" id="PF00723"/>
    </source>
</evidence>
<keyword evidence="3" id="KW-0378">Hydrolase</keyword>
<dbReference type="GO" id="GO:0004553">
    <property type="term" value="F:hydrolase activity, hydrolyzing O-glycosyl compounds"/>
    <property type="evidence" value="ECO:0007669"/>
    <property type="project" value="TreeGrafter"/>
</dbReference>
<evidence type="ECO:0000259" key="2">
    <source>
        <dbReference type="Pfam" id="PF19291"/>
    </source>
</evidence>
<dbReference type="InterPro" id="IPR011613">
    <property type="entry name" value="GH15-like"/>
</dbReference>
<dbReference type="AlphaFoldDB" id="Q026F6"/>
<dbReference type="InParanoid" id="Q026F6"/>
<name>Q026F6_SOLUE</name>
<dbReference type="CAZy" id="GH15">
    <property type="family name" value="Glycoside Hydrolase Family 15"/>
</dbReference>
<dbReference type="STRING" id="234267.Acid_2123"/>
<dbReference type="InterPro" id="IPR008928">
    <property type="entry name" value="6-hairpin_glycosidase_sf"/>
</dbReference>
<dbReference type="InterPro" id="IPR045582">
    <property type="entry name" value="Trehalase-like_N"/>
</dbReference>
<sequence length="605" mass="69100">MPFEPIENYGVIGNMQSIALVGMNGSVDFLCYPNFDSPTIFAALLDDRKGGCFKISPQLTNARVRQMYLPDTNILITRFLADEGVAELTDYMPIDSQGGEPNEIVRKVAVIRGDVRFQMCCEPRFSYATCGHRVELSEACATFYPFSNTCPAMSLHSTVGLGQRGDDVTADFRLKAGQTAMFLFGRVRGEGEEPEMELLDQRFRHTAQFWKAWIAKSKYKGRWREVVQRSALTLKLLISREHGSLIAAPTFSLPENIGGVRNWDYRYTWLRDATFTLYALIRLGFIDETEAFIGWLKGRLSDDAQRGPLQVMYGIDGRQELEEFSLDQFCGYENSRPVRIGNAAYQQLQLDIYGEMMDSIYLANKYGKPISHAGWREVQRLLDWLRNNWRRPDEGIWEVRGGPREFLHSRVMCWVAFDRALRLAHKRSLSGPLEVWQQTRDEIRDDIFTNFWNDELKSFVQAKGTKDLDAAALLMPMMRFISPVDPMWLSTMKAIEDHLVEDTLVRRYEVERTQVDGLPGTEGSFTACSFWYVECLARAGELERAQLLFEKLLGYANHLGLYSEELGADGRHLGNFPQAFTHLALISAATYLDRALSGPNDATWR</sequence>
<dbReference type="eggNOG" id="COG3387">
    <property type="taxonomic scope" value="Bacteria"/>
</dbReference>
<reference evidence="3" key="1">
    <citation type="submission" date="2006-10" db="EMBL/GenBank/DDBJ databases">
        <title>Complete sequence of Solibacter usitatus Ellin6076.</title>
        <authorList>
            <consortium name="US DOE Joint Genome Institute"/>
            <person name="Copeland A."/>
            <person name="Lucas S."/>
            <person name="Lapidus A."/>
            <person name="Barry K."/>
            <person name="Detter J.C."/>
            <person name="Glavina del Rio T."/>
            <person name="Hammon N."/>
            <person name="Israni S."/>
            <person name="Dalin E."/>
            <person name="Tice H."/>
            <person name="Pitluck S."/>
            <person name="Thompson L.S."/>
            <person name="Brettin T."/>
            <person name="Bruce D."/>
            <person name="Han C."/>
            <person name="Tapia R."/>
            <person name="Gilna P."/>
            <person name="Schmutz J."/>
            <person name="Larimer F."/>
            <person name="Land M."/>
            <person name="Hauser L."/>
            <person name="Kyrpides N."/>
            <person name="Mikhailova N."/>
            <person name="Janssen P.H."/>
            <person name="Kuske C.R."/>
            <person name="Richardson P."/>
        </authorList>
    </citation>
    <scope>NUCLEOTIDE SEQUENCE</scope>
    <source>
        <strain evidence="3">Ellin6076</strain>
    </source>
</reference>
<dbReference type="HOGENOM" id="CLU_010399_2_0_0"/>
<dbReference type="InterPro" id="IPR012341">
    <property type="entry name" value="6hp_glycosidase-like_sf"/>
</dbReference>
<evidence type="ECO:0000313" key="3">
    <source>
        <dbReference type="EMBL" id="ABJ83113.1"/>
    </source>
</evidence>
<dbReference type="Pfam" id="PF19291">
    <property type="entry name" value="TREH_N"/>
    <property type="match status" value="1"/>
</dbReference>
<dbReference type="Gene3D" id="1.50.10.10">
    <property type="match status" value="1"/>
</dbReference>
<feature type="domain" description="GH15-like" evidence="1">
    <location>
        <begin position="224"/>
        <end position="589"/>
    </location>
</feature>
<dbReference type="PANTHER" id="PTHR31616:SF0">
    <property type="entry name" value="GLUCAN 1,4-ALPHA-GLUCOSIDASE"/>
    <property type="match status" value="1"/>
</dbReference>
<accession>Q026F6</accession>
<dbReference type="SUPFAM" id="SSF48208">
    <property type="entry name" value="Six-hairpin glycosidases"/>
    <property type="match status" value="1"/>
</dbReference>
<dbReference type="OrthoDB" id="3902805at2"/>
<dbReference type="EMBL" id="CP000473">
    <property type="protein sequence ID" value="ABJ83113.1"/>
    <property type="molecule type" value="Genomic_DNA"/>
</dbReference>
<gene>
    <name evidence="3" type="ordered locus">Acid_2123</name>
</gene>
<proteinExistence type="predicted"/>
<dbReference type="KEGG" id="sus:Acid_2123"/>
<protein>
    <submittedName>
        <fullName evidence="3">Glycoside hydrolase 15-related protein</fullName>
    </submittedName>
</protein>
<feature type="domain" description="Trehalase-like N-terminal" evidence="2">
    <location>
        <begin position="4"/>
        <end position="137"/>
    </location>
</feature>
<dbReference type="GO" id="GO:0005975">
    <property type="term" value="P:carbohydrate metabolic process"/>
    <property type="evidence" value="ECO:0007669"/>
    <property type="project" value="InterPro"/>
</dbReference>